<reference evidence="3" key="3">
    <citation type="submission" date="2018-08" db="UniProtKB">
        <authorList>
            <consortium name="EnsemblPlants"/>
        </authorList>
    </citation>
    <scope>IDENTIFICATION</scope>
    <source>
        <strain evidence="3">cv. Bd21</strain>
    </source>
</reference>
<gene>
    <name evidence="2" type="ORF">BRADI_1g13550v3</name>
</gene>
<evidence type="ECO:0000259" key="1">
    <source>
        <dbReference type="Pfam" id="PF07762"/>
    </source>
</evidence>
<dbReference type="PANTHER" id="PTHR33086">
    <property type="entry name" value="OS05G0468200 PROTEIN-RELATED"/>
    <property type="match status" value="1"/>
</dbReference>
<feature type="domain" description="DUF1618" evidence="1">
    <location>
        <begin position="231"/>
        <end position="354"/>
    </location>
</feature>
<reference evidence="2" key="2">
    <citation type="submission" date="2017-06" db="EMBL/GenBank/DDBJ databases">
        <title>WGS assembly of Brachypodium distachyon.</title>
        <authorList>
            <consortium name="The International Brachypodium Initiative"/>
            <person name="Lucas S."/>
            <person name="Harmon-Smith M."/>
            <person name="Lail K."/>
            <person name="Tice H."/>
            <person name="Grimwood J."/>
            <person name="Bruce D."/>
            <person name="Barry K."/>
            <person name="Shu S."/>
            <person name="Lindquist E."/>
            <person name="Wang M."/>
            <person name="Pitluck S."/>
            <person name="Vogel J.P."/>
            <person name="Garvin D.F."/>
            <person name="Mockler T.C."/>
            <person name="Schmutz J."/>
            <person name="Rokhsar D."/>
            <person name="Bevan M.W."/>
        </authorList>
    </citation>
    <scope>NUCLEOTIDE SEQUENCE</scope>
    <source>
        <strain evidence="2">Bd21</strain>
    </source>
</reference>
<dbReference type="AlphaFoldDB" id="A0A0Q3NB00"/>
<dbReference type="STRING" id="15368.A0A0Q3NB00"/>
<dbReference type="ExpressionAtlas" id="A0A0Q3NB00">
    <property type="expression patterns" value="baseline"/>
</dbReference>
<dbReference type="InParanoid" id="A0A0Q3NB00"/>
<name>A0A0Q3NB00_BRADI</name>
<dbReference type="EMBL" id="CM000880">
    <property type="protein sequence ID" value="KQK13950.1"/>
    <property type="molecule type" value="Genomic_DNA"/>
</dbReference>
<dbReference type="Gramene" id="KQK13950">
    <property type="protein sequence ID" value="KQK13950"/>
    <property type="gene ID" value="BRADI_1g13550v3"/>
</dbReference>
<evidence type="ECO:0000313" key="4">
    <source>
        <dbReference type="Proteomes" id="UP000008810"/>
    </source>
</evidence>
<dbReference type="OrthoDB" id="592504at2759"/>
<dbReference type="Pfam" id="PF07762">
    <property type="entry name" value="DUF1618"/>
    <property type="match status" value="1"/>
</dbReference>
<dbReference type="Proteomes" id="UP000008810">
    <property type="component" value="Chromosome 1"/>
</dbReference>
<proteinExistence type="predicted"/>
<accession>A0A0Q3NB00</accession>
<protein>
    <recommendedName>
        <fullName evidence="1">DUF1618 domain-containing protein</fullName>
    </recommendedName>
</protein>
<keyword evidence="4" id="KW-1185">Reference proteome</keyword>
<organism evidence="2">
    <name type="scientific">Brachypodium distachyon</name>
    <name type="common">Purple false brome</name>
    <name type="synonym">Trachynia distachya</name>
    <dbReference type="NCBI Taxonomy" id="15368"/>
    <lineage>
        <taxon>Eukaryota</taxon>
        <taxon>Viridiplantae</taxon>
        <taxon>Streptophyta</taxon>
        <taxon>Embryophyta</taxon>
        <taxon>Tracheophyta</taxon>
        <taxon>Spermatophyta</taxon>
        <taxon>Magnoliopsida</taxon>
        <taxon>Liliopsida</taxon>
        <taxon>Poales</taxon>
        <taxon>Poaceae</taxon>
        <taxon>BOP clade</taxon>
        <taxon>Pooideae</taxon>
        <taxon>Stipodae</taxon>
        <taxon>Brachypodieae</taxon>
        <taxon>Brachypodium</taxon>
    </lineage>
</organism>
<sequence length="423" mass="46884">MPLLRLSAAVSGGLRRSLATVASHPPWGMMTRIVEADPGTQSAHVRLARPPHASDLRVPLHLVKTAPIPGPYSDLDQAVIGEVCASSGDGLLFLLYSNLRVVKEGAAGRLSFTHPRRRIGKFDLTRYLDITRFVLNPLTHQLSRLPDIAYDRKLVYGRYMGLLTQADRGHGPPDRFAIAVPEEGNLNVMLRFLSERDEWEHVAVSPCQLPSAREMVINQETLAFGGRMWFVDVTWGVVSADPFSDRPELSFTELPRGSVLPDGVQQFEGVPSSQRPDNFRQVGVSQGRLRYVEVSRKEPFVLSSFVLDNEGIGWTLEHRVALSKLWADGGFPWLPLKESPQIGLIDPHNANVVYLTVDQLVLVLDMNMKEVTGPYPHTGNPMFKCIPCVLPPWLGSSRIPSVGKKDAEKNKGLADVLVRSDIP</sequence>
<evidence type="ECO:0000313" key="3">
    <source>
        <dbReference type="EnsemblPlants" id="KQK13950"/>
    </source>
</evidence>
<evidence type="ECO:0000313" key="2">
    <source>
        <dbReference type="EMBL" id="KQK13950.1"/>
    </source>
</evidence>
<dbReference type="EnsemblPlants" id="KQK13950">
    <property type="protein sequence ID" value="KQK13950"/>
    <property type="gene ID" value="BRADI_1g13550v3"/>
</dbReference>
<dbReference type="PANTHER" id="PTHR33086:SF98">
    <property type="entry name" value="OS05G0468200 PROTEIN"/>
    <property type="match status" value="1"/>
</dbReference>
<dbReference type="InterPro" id="IPR011676">
    <property type="entry name" value="DUF1618"/>
</dbReference>
<reference evidence="2 3" key="1">
    <citation type="journal article" date="2010" name="Nature">
        <title>Genome sequencing and analysis of the model grass Brachypodium distachyon.</title>
        <authorList>
            <consortium name="International Brachypodium Initiative"/>
        </authorList>
    </citation>
    <scope>NUCLEOTIDE SEQUENCE [LARGE SCALE GENOMIC DNA]</scope>
    <source>
        <strain evidence="2 3">Bd21</strain>
    </source>
</reference>